<organism evidence="1 2">
    <name type="scientific">Clostridioides difficile</name>
    <name type="common">Peptoclostridium difficile</name>
    <dbReference type="NCBI Taxonomy" id="1496"/>
    <lineage>
        <taxon>Bacteria</taxon>
        <taxon>Bacillati</taxon>
        <taxon>Bacillota</taxon>
        <taxon>Clostridia</taxon>
        <taxon>Peptostreptococcales</taxon>
        <taxon>Peptostreptococcaceae</taxon>
        <taxon>Clostridioides</taxon>
    </lineage>
</organism>
<name>A0AAN5VLH6_CLODI</name>
<gene>
    <name evidence="1" type="ORF">KRM00_002011</name>
</gene>
<evidence type="ECO:0000313" key="1">
    <source>
        <dbReference type="EMBL" id="HBH1542527.1"/>
    </source>
</evidence>
<dbReference type="AlphaFoldDB" id="A0AAN5VLH6"/>
<protein>
    <submittedName>
        <fullName evidence="1">Uncharacterized protein</fullName>
    </submittedName>
</protein>
<dbReference type="EMBL" id="DAEPXK010000019">
    <property type="protein sequence ID" value="HBH1542527.1"/>
    <property type="molecule type" value="Genomic_DNA"/>
</dbReference>
<evidence type="ECO:0000313" key="2">
    <source>
        <dbReference type="Proteomes" id="UP000878956"/>
    </source>
</evidence>
<proteinExistence type="predicted"/>
<reference evidence="1" key="1">
    <citation type="journal article" date="2018" name="Genome Biol.">
        <title>SKESA: strategic k-mer extension for scrupulous assemblies.</title>
        <authorList>
            <person name="Souvorov A."/>
            <person name="Agarwala R."/>
            <person name="Lipman D.J."/>
        </authorList>
    </citation>
    <scope>NUCLEOTIDE SEQUENCE</scope>
    <source>
        <strain evidence="1">HN1000</strain>
    </source>
</reference>
<reference evidence="1" key="2">
    <citation type="submission" date="2021-06" db="EMBL/GenBank/DDBJ databases">
        <authorList>
            <consortium name="NCBI Pathogen Detection Project"/>
        </authorList>
    </citation>
    <scope>NUCLEOTIDE SEQUENCE</scope>
    <source>
        <strain evidence="1">HN1000</strain>
    </source>
</reference>
<comment type="caution">
    <text evidence="1">The sequence shown here is derived from an EMBL/GenBank/DDBJ whole genome shotgun (WGS) entry which is preliminary data.</text>
</comment>
<sequence length="135" mass="16015">MYLDEFYEVKNVLLKEHLEDVGQEDIEPLSQVFKVCLTHHANKRMIERYIDWNEVENLLKSKSNKILDTSIGEEFIVLNDNKELAIVCVLEKIEKKYSIVIKTVIKKMIYIFNSKTKEIKTEHLEVKFSKENSTY</sequence>
<dbReference type="RefSeq" id="WP_009899280.1">
    <property type="nucleotide sequence ID" value="NZ_CP037850.1"/>
</dbReference>
<dbReference type="Proteomes" id="UP000878956">
    <property type="component" value="Unassembled WGS sequence"/>
</dbReference>
<accession>A0AAN5VLH6</accession>